<keyword evidence="4" id="KW-0408">Iron</keyword>
<reference evidence="8" key="1">
    <citation type="submission" date="2021-01" db="EMBL/GenBank/DDBJ databases">
        <title>Whole genome shotgun sequence of Planobispora takensis NBRC 109077.</title>
        <authorList>
            <person name="Komaki H."/>
            <person name="Tamura T."/>
        </authorList>
    </citation>
    <scope>NUCLEOTIDE SEQUENCE</scope>
    <source>
        <strain evidence="8">NBRC 109077</strain>
    </source>
</reference>
<dbReference type="InterPro" id="IPR017881">
    <property type="entry name" value="NirD"/>
</dbReference>
<accession>A0A8J3WS70</accession>
<name>A0A8J3WS70_9ACTN</name>
<evidence type="ECO:0000256" key="4">
    <source>
        <dbReference type="ARBA" id="ARBA00023004"/>
    </source>
</evidence>
<keyword evidence="5" id="KW-0411">Iron-sulfur</keyword>
<feature type="domain" description="Rieske" evidence="7">
    <location>
        <begin position="18"/>
        <end position="118"/>
    </location>
</feature>
<keyword evidence="9" id="KW-1185">Reference proteome</keyword>
<evidence type="ECO:0000256" key="5">
    <source>
        <dbReference type="ARBA" id="ARBA00023014"/>
    </source>
</evidence>
<comment type="caution">
    <text evidence="8">The sequence shown here is derived from an EMBL/GenBank/DDBJ whole genome shotgun (WGS) entry which is preliminary data.</text>
</comment>
<evidence type="ECO:0000256" key="6">
    <source>
        <dbReference type="ARBA" id="ARBA00023063"/>
    </source>
</evidence>
<dbReference type="Proteomes" id="UP000634476">
    <property type="component" value="Unassembled WGS sequence"/>
</dbReference>
<dbReference type="InterPro" id="IPR017941">
    <property type="entry name" value="Rieske_2Fe-2S"/>
</dbReference>
<dbReference type="PANTHER" id="PTHR40562">
    <property type="match status" value="1"/>
</dbReference>
<gene>
    <name evidence="8" type="ORF">Pta02_20190</name>
</gene>
<dbReference type="NCBIfam" id="TIGR02378">
    <property type="entry name" value="nirD_assim_sml"/>
    <property type="match status" value="1"/>
</dbReference>
<dbReference type="GO" id="GO:0042128">
    <property type="term" value="P:nitrate assimilation"/>
    <property type="evidence" value="ECO:0007669"/>
    <property type="project" value="UniProtKB-KW"/>
</dbReference>
<keyword evidence="6" id="KW-0534">Nitrate assimilation</keyword>
<dbReference type="PROSITE" id="PS51300">
    <property type="entry name" value="NIRD"/>
    <property type="match status" value="1"/>
</dbReference>
<evidence type="ECO:0000256" key="1">
    <source>
        <dbReference type="ARBA" id="ARBA00022714"/>
    </source>
</evidence>
<evidence type="ECO:0000259" key="7">
    <source>
        <dbReference type="PROSITE" id="PS51296"/>
    </source>
</evidence>
<dbReference type="GO" id="GO:0004497">
    <property type="term" value="F:monooxygenase activity"/>
    <property type="evidence" value="ECO:0007669"/>
    <property type="project" value="UniProtKB-ARBA"/>
</dbReference>
<protein>
    <submittedName>
        <fullName evidence="8">Nitrite reductase small subunit</fullName>
    </submittedName>
</protein>
<dbReference type="GO" id="GO:0008942">
    <property type="term" value="F:nitrite reductase [NAD(P)H] activity"/>
    <property type="evidence" value="ECO:0007669"/>
    <property type="project" value="InterPro"/>
</dbReference>
<dbReference type="GO" id="GO:0046872">
    <property type="term" value="F:metal ion binding"/>
    <property type="evidence" value="ECO:0007669"/>
    <property type="project" value="UniProtKB-KW"/>
</dbReference>
<dbReference type="GO" id="GO:0016705">
    <property type="term" value="F:oxidoreductase activity, acting on paired donors, with incorporation or reduction of molecular oxygen"/>
    <property type="evidence" value="ECO:0007669"/>
    <property type="project" value="UniProtKB-ARBA"/>
</dbReference>
<keyword evidence="3" id="KW-0560">Oxidoreductase</keyword>
<dbReference type="PANTHER" id="PTHR40562:SF1">
    <property type="entry name" value="NITRITE REDUCTASE (NADH) SMALL SUBUNIT"/>
    <property type="match status" value="1"/>
</dbReference>
<dbReference type="PROSITE" id="PS51296">
    <property type="entry name" value="RIESKE"/>
    <property type="match status" value="1"/>
</dbReference>
<dbReference type="InterPro" id="IPR036922">
    <property type="entry name" value="Rieske_2Fe-2S_sf"/>
</dbReference>
<dbReference type="InterPro" id="IPR012748">
    <property type="entry name" value="Rieske-like_NirD"/>
</dbReference>
<dbReference type="EMBL" id="BOOK01000013">
    <property type="protein sequence ID" value="GII00011.1"/>
    <property type="molecule type" value="Genomic_DNA"/>
</dbReference>
<dbReference type="SUPFAM" id="SSF50022">
    <property type="entry name" value="ISP domain"/>
    <property type="match status" value="1"/>
</dbReference>
<dbReference type="AlphaFoldDB" id="A0A8J3WS70"/>
<dbReference type="GO" id="GO:0051537">
    <property type="term" value="F:2 iron, 2 sulfur cluster binding"/>
    <property type="evidence" value="ECO:0007669"/>
    <property type="project" value="UniProtKB-KW"/>
</dbReference>
<dbReference type="CDD" id="cd03529">
    <property type="entry name" value="Rieske_NirD"/>
    <property type="match status" value="1"/>
</dbReference>
<keyword evidence="2" id="KW-0479">Metal-binding</keyword>
<sequence length="121" mass="12964">MTVLSEDLRVSREGAGWTRICAYTDLLPERGVCALVDGRQIAVFRTFDGSLYAVGNRDPFSGAFVLSRGIVGSRGDEPTVSSPMHKQVFSLVSGECLDDPAVAVPTYGIRVADDAVEVNVL</sequence>
<evidence type="ECO:0000313" key="8">
    <source>
        <dbReference type="EMBL" id="GII00011.1"/>
    </source>
</evidence>
<dbReference type="Pfam" id="PF13806">
    <property type="entry name" value="Rieske_2"/>
    <property type="match status" value="1"/>
</dbReference>
<evidence type="ECO:0000256" key="2">
    <source>
        <dbReference type="ARBA" id="ARBA00022723"/>
    </source>
</evidence>
<organism evidence="8 9">
    <name type="scientific">Planobispora takensis</name>
    <dbReference type="NCBI Taxonomy" id="1367882"/>
    <lineage>
        <taxon>Bacteria</taxon>
        <taxon>Bacillati</taxon>
        <taxon>Actinomycetota</taxon>
        <taxon>Actinomycetes</taxon>
        <taxon>Streptosporangiales</taxon>
        <taxon>Streptosporangiaceae</taxon>
        <taxon>Planobispora</taxon>
    </lineage>
</organism>
<proteinExistence type="predicted"/>
<dbReference type="Gene3D" id="2.102.10.10">
    <property type="entry name" value="Rieske [2Fe-2S] iron-sulphur domain"/>
    <property type="match status" value="1"/>
</dbReference>
<keyword evidence="1" id="KW-0001">2Fe-2S</keyword>
<dbReference type="RefSeq" id="WP_203874441.1">
    <property type="nucleotide sequence ID" value="NZ_BOOK01000013.1"/>
</dbReference>
<evidence type="ECO:0000256" key="3">
    <source>
        <dbReference type="ARBA" id="ARBA00023002"/>
    </source>
</evidence>
<evidence type="ECO:0000313" key="9">
    <source>
        <dbReference type="Proteomes" id="UP000634476"/>
    </source>
</evidence>